<dbReference type="PANTHER" id="PTHR13146:SF1">
    <property type="entry name" value="SUGAR PHOSPHATE TRANSPORTER DOMAIN-CONTAINING PROTEIN"/>
    <property type="match status" value="1"/>
</dbReference>
<dbReference type="Proteomes" id="UP000315496">
    <property type="component" value="Chromosome 4"/>
</dbReference>
<evidence type="ECO:0000313" key="3">
    <source>
        <dbReference type="EMBL" id="TNJ26971.1"/>
    </source>
</evidence>
<dbReference type="EMBL" id="VDLU01000004">
    <property type="protein sequence ID" value="TNJ26971.1"/>
    <property type="molecule type" value="Genomic_DNA"/>
</dbReference>
<feature type="transmembrane region" description="Helical" evidence="2">
    <location>
        <begin position="45"/>
        <end position="62"/>
    </location>
</feature>
<feature type="transmembrane region" description="Helical" evidence="2">
    <location>
        <begin position="82"/>
        <end position="103"/>
    </location>
</feature>
<proteinExistence type="predicted"/>
<comment type="caution">
    <text evidence="3">The sequence shown here is derived from an EMBL/GenBank/DDBJ whole genome shotgun (WGS) entry which is preliminary data.</text>
</comment>
<dbReference type="GO" id="GO:0016020">
    <property type="term" value="C:membrane"/>
    <property type="evidence" value="ECO:0007669"/>
    <property type="project" value="TreeGrafter"/>
</dbReference>
<feature type="transmembrane region" description="Helical" evidence="2">
    <location>
        <begin position="262"/>
        <end position="288"/>
    </location>
</feature>
<keyword evidence="2" id="KW-1133">Transmembrane helix</keyword>
<keyword evidence="2" id="KW-0812">Transmembrane</keyword>
<keyword evidence="4" id="KW-1185">Reference proteome</keyword>
<feature type="transmembrane region" description="Helical" evidence="2">
    <location>
        <begin position="12"/>
        <end position="39"/>
    </location>
</feature>
<name>A0A4Z1T3I3_GIAMU</name>
<evidence type="ECO:0000256" key="1">
    <source>
        <dbReference type="SAM" id="MobiDB-lite"/>
    </source>
</evidence>
<protein>
    <submittedName>
        <fullName evidence="3">Uncharacterized protein</fullName>
    </submittedName>
</protein>
<gene>
    <name evidence="3" type="ORF">GMRT_15098</name>
</gene>
<feature type="transmembrane region" description="Helical" evidence="2">
    <location>
        <begin position="198"/>
        <end position="216"/>
    </location>
</feature>
<organism evidence="3 4">
    <name type="scientific">Giardia muris</name>
    <dbReference type="NCBI Taxonomy" id="5742"/>
    <lineage>
        <taxon>Eukaryota</taxon>
        <taxon>Metamonada</taxon>
        <taxon>Diplomonadida</taxon>
        <taxon>Hexamitidae</taxon>
        <taxon>Giardiinae</taxon>
        <taxon>Giardia</taxon>
    </lineage>
</organism>
<feature type="compositionally biased region" description="Basic and acidic residues" evidence="1">
    <location>
        <begin position="358"/>
        <end position="367"/>
    </location>
</feature>
<evidence type="ECO:0000313" key="4">
    <source>
        <dbReference type="Proteomes" id="UP000315496"/>
    </source>
</evidence>
<feature type="transmembrane region" description="Helical" evidence="2">
    <location>
        <begin position="109"/>
        <end position="127"/>
    </location>
</feature>
<evidence type="ECO:0000256" key="2">
    <source>
        <dbReference type="SAM" id="Phobius"/>
    </source>
</evidence>
<dbReference type="OrthoDB" id="29773at2759"/>
<dbReference type="VEuPathDB" id="GiardiaDB:GMRT_15098"/>
<reference evidence="3 4" key="1">
    <citation type="submission" date="2019-05" db="EMBL/GenBank/DDBJ databases">
        <title>The compact genome of Giardia muris reveals important steps in the evolution of intestinal protozoan parasites.</title>
        <authorList>
            <person name="Xu F."/>
            <person name="Jimenez-Gonzalez A."/>
            <person name="Einarsson E."/>
            <person name="Astvaldsson A."/>
            <person name="Peirasmaki D."/>
            <person name="Eckmann L."/>
            <person name="Andersson J.O."/>
            <person name="Svard S.G."/>
            <person name="Jerlstrom-Hultqvist J."/>
        </authorList>
    </citation>
    <scope>NUCLEOTIDE SEQUENCE [LARGE SCALE GENOMIC DNA]</scope>
    <source>
        <strain evidence="3 4">Roberts-Thomson</strain>
    </source>
</reference>
<dbReference type="PANTHER" id="PTHR13146">
    <property type="match status" value="1"/>
</dbReference>
<feature type="transmembrane region" description="Helical" evidence="2">
    <location>
        <begin position="163"/>
        <end position="186"/>
    </location>
</feature>
<feature type="transmembrane region" description="Helical" evidence="2">
    <location>
        <begin position="236"/>
        <end position="255"/>
    </location>
</feature>
<keyword evidence="2" id="KW-0472">Membrane</keyword>
<feature type="compositionally biased region" description="Polar residues" evidence="1">
    <location>
        <begin position="343"/>
        <end position="357"/>
    </location>
</feature>
<feature type="region of interest" description="Disordered" evidence="1">
    <location>
        <begin position="330"/>
        <end position="367"/>
    </location>
</feature>
<accession>A0A4Z1T3I3</accession>
<feature type="transmembrane region" description="Helical" evidence="2">
    <location>
        <begin position="134"/>
        <end position="157"/>
    </location>
</feature>
<sequence>MAVNEARPMSRWLAIVLVIAYVVTGVFQPIILDAISLFGGASKEAFLFPIPNSLGMALLLPLPAKDAFHSRTDSLWLFPRDIFVMTLIDVFATTLTLFGQLMIGSGLYIIIYSSLTIWSAIGSRILLKRKMSVWMWLSIGVVTVGLMVSGVGALTSFGADKLVGMLITLVGTILHSCVYWVSEYFCLATERPIHSRHLAGFMGIFGVSIFLSYTLAETVPRWEALFVEPVHDKQGNYLYIFLLYLLLILFDWVHLYAQFTAVVSVGAVMVGVNKAISSVGVFVISHFTFCKVESANCIDVYKICSLVLVVSGVVCYTLASNRYKKRLEKQAQAQQPQEETEHSLQPVTSSTSLASVESTEHLSIDLR</sequence>
<feature type="transmembrane region" description="Helical" evidence="2">
    <location>
        <begin position="300"/>
        <end position="319"/>
    </location>
</feature>
<dbReference type="AlphaFoldDB" id="A0A4Z1T3I3"/>